<comment type="caution">
    <text evidence="9">The sequence shown here is derived from an EMBL/GenBank/DDBJ whole genome shotgun (WGS) entry which is preliminary data.</text>
</comment>
<keyword evidence="3" id="KW-0547">Nucleotide-binding</keyword>
<dbReference type="InterPro" id="IPR024034">
    <property type="entry name" value="ATPase_F1/V1_b/a_C"/>
</dbReference>
<keyword evidence="6" id="KW-0406">Ion transport</keyword>
<keyword evidence="5" id="KW-1278">Translocase</keyword>
<dbReference type="SUPFAM" id="SSF47917">
    <property type="entry name" value="C-terminal domain of alpha and beta subunits of F1 ATP synthase"/>
    <property type="match status" value="1"/>
</dbReference>
<dbReference type="GO" id="GO:0046034">
    <property type="term" value="P:ATP metabolic process"/>
    <property type="evidence" value="ECO:0007669"/>
    <property type="project" value="InterPro"/>
</dbReference>
<dbReference type="InterPro" id="IPR022878">
    <property type="entry name" value="V-ATPase_asu"/>
</dbReference>
<dbReference type="CDD" id="cd01134">
    <property type="entry name" value="V_A-ATPase_A"/>
    <property type="match status" value="1"/>
</dbReference>
<dbReference type="InterPro" id="IPR055190">
    <property type="entry name" value="ATP-synt_VA_C"/>
</dbReference>
<dbReference type="EMBL" id="BARV01002732">
    <property type="protein sequence ID" value="GAH95504.1"/>
    <property type="molecule type" value="Genomic_DNA"/>
</dbReference>
<dbReference type="PANTHER" id="PTHR43607">
    <property type="entry name" value="V-TYPE PROTON ATPASE CATALYTIC SUBUNIT A"/>
    <property type="match status" value="1"/>
</dbReference>
<evidence type="ECO:0000256" key="3">
    <source>
        <dbReference type="ARBA" id="ARBA00022741"/>
    </source>
</evidence>
<dbReference type="SUPFAM" id="SSF52540">
    <property type="entry name" value="P-loop containing nucleoside triphosphate hydrolases"/>
    <property type="match status" value="1"/>
</dbReference>
<proteinExistence type="inferred from homology"/>
<evidence type="ECO:0000313" key="9">
    <source>
        <dbReference type="EMBL" id="GAH95504.1"/>
    </source>
</evidence>
<name>X1KZA9_9ZZZZ</name>
<reference evidence="9" key="1">
    <citation type="journal article" date="2014" name="Front. Microbiol.">
        <title>High frequency of phylogenetically diverse reductive dehalogenase-homologous genes in deep subseafloor sedimentary metagenomes.</title>
        <authorList>
            <person name="Kawai M."/>
            <person name="Futagami T."/>
            <person name="Toyoda A."/>
            <person name="Takaki Y."/>
            <person name="Nishi S."/>
            <person name="Hori S."/>
            <person name="Arai W."/>
            <person name="Tsubouchi T."/>
            <person name="Morono Y."/>
            <person name="Uchiyama I."/>
            <person name="Ito T."/>
            <person name="Fujiyama A."/>
            <person name="Inagaki F."/>
            <person name="Takami H."/>
        </authorList>
    </citation>
    <scope>NUCLEOTIDE SEQUENCE</scope>
    <source>
        <strain evidence="9">Expedition CK06-06</strain>
    </source>
</reference>
<dbReference type="Pfam" id="PF22919">
    <property type="entry name" value="ATP-synt_VA_C"/>
    <property type="match status" value="1"/>
</dbReference>
<sequence>MLKIIVYIGCGERGNEMTDVLLEFPKLVDPKSGVPLMKRTVLIANTSNMPVAARDASVYTGITIAEYFRDMGYSVALMADSTSRWAEAMREISGRLEEMPGEEGYPAYLGARIASFYERAGMIKCLSSNEQRFGALSVIGAVSPPGGDLSDPVVQATLRVVKVFWSLEARLAYSRHFPAISWLNSYSLYIDNIRDYVTKNVQEDYFDLQAEAMRILEKESELEEIVRLVGVDALSGPDRLILLTARMLREDFLHQIAYHEVDTYSSMEKQYKMMDTIIYFYNQATGYLKINADIKAIENMRVRDEIARMKYIKKDDIGKIDKIKEDIDKEFSSIIEE</sequence>
<dbReference type="PANTHER" id="PTHR43607:SF1">
    <property type="entry name" value="H(+)-TRANSPORTING TWO-SECTOR ATPASE"/>
    <property type="match status" value="1"/>
</dbReference>
<dbReference type="GO" id="GO:0005524">
    <property type="term" value="F:ATP binding"/>
    <property type="evidence" value="ECO:0007669"/>
    <property type="project" value="UniProtKB-KW"/>
</dbReference>
<dbReference type="InterPro" id="IPR000194">
    <property type="entry name" value="ATPase_F1/V1/A1_a/bsu_nucl-bd"/>
</dbReference>
<evidence type="ECO:0000259" key="7">
    <source>
        <dbReference type="Pfam" id="PF00006"/>
    </source>
</evidence>
<dbReference type="AlphaFoldDB" id="X1KZA9"/>
<evidence type="ECO:0000256" key="2">
    <source>
        <dbReference type="ARBA" id="ARBA00022448"/>
    </source>
</evidence>
<dbReference type="CDD" id="cd18111">
    <property type="entry name" value="ATP-synt_V_A-type_alpha_C"/>
    <property type="match status" value="1"/>
</dbReference>
<gene>
    <name evidence="9" type="ORF">S06H3_06894</name>
</gene>
<dbReference type="Gene3D" id="1.10.1140.10">
    <property type="entry name" value="Bovine Mitochondrial F1-atpase, Atp Synthase Beta Chain, Chain D, domain 3"/>
    <property type="match status" value="1"/>
</dbReference>
<evidence type="ECO:0000256" key="1">
    <source>
        <dbReference type="ARBA" id="ARBA00008936"/>
    </source>
</evidence>
<evidence type="ECO:0000256" key="6">
    <source>
        <dbReference type="ARBA" id="ARBA00023065"/>
    </source>
</evidence>
<dbReference type="Gene3D" id="3.40.50.300">
    <property type="entry name" value="P-loop containing nucleotide triphosphate hydrolases"/>
    <property type="match status" value="1"/>
</dbReference>
<dbReference type="NCBIfam" id="NF003220">
    <property type="entry name" value="PRK04192.1"/>
    <property type="match status" value="1"/>
</dbReference>
<accession>X1KZA9</accession>
<dbReference type="Pfam" id="PF00006">
    <property type="entry name" value="ATP-synt_ab"/>
    <property type="match status" value="1"/>
</dbReference>
<comment type="similarity">
    <text evidence="1">Belongs to the ATPase alpha/beta chains family.</text>
</comment>
<dbReference type="GO" id="GO:0046961">
    <property type="term" value="F:proton-transporting ATPase activity, rotational mechanism"/>
    <property type="evidence" value="ECO:0007669"/>
    <property type="project" value="InterPro"/>
</dbReference>
<keyword evidence="2" id="KW-0813">Transport</keyword>
<feature type="domain" description="ATPase F1/V1/A1 complex alpha/beta subunit nucleotide-binding" evidence="7">
    <location>
        <begin position="4"/>
        <end position="187"/>
    </location>
</feature>
<keyword evidence="4" id="KW-0067">ATP-binding</keyword>
<evidence type="ECO:0000256" key="4">
    <source>
        <dbReference type="ARBA" id="ARBA00022840"/>
    </source>
</evidence>
<evidence type="ECO:0000256" key="5">
    <source>
        <dbReference type="ARBA" id="ARBA00022967"/>
    </source>
</evidence>
<organism evidence="9">
    <name type="scientific">marine sediment metagenome</name>
    <dbReference type="NCBI Taxonomy" id="412755"/>
    <lineage>
        <taxon>unclassified sequences</taxon>
        <taxon>metagenomes</taxon>
        <taxon>ecological metagenomes</taxon>
    </lineage>
</organism>
<feature type="domain" description="ATP synthase A/B type C-terminal" evidence="8">
    <location>
        <begin position="197"/>
        <end position="284"/>
    </location>
</feature>
<dbReference type="InterPro" id="IPR027417">
    <property type="entry name" value="P-loop_NTPase"/>
</dbReference>
<evidence type="ECO:0000259" key="8">
    <source>
        <dbReference type="Pfam" id="PF22919"/>
    </source>
</evidence>
<protein>
    <submittedName>
        <fullName evidence="9">Uncharacterized protein</fullName>
    </submittedName>
</protein>